<evidence type="ECO:0000256" key="13">
    <source>
        <dbReference type="SAM" id="SignalP"/>
    </source>
</evidence>
<dbReference type="SMART" id="SM00018">
    <property type="entry name" value="PD"/>
    <property type="match status" value="1"/>
</dbReference>
<feature type="disulfide bond" evidence="12">
    <location>
        <begin position="52"/>
        <end position="69"/>
    </location>
</feature>
<reference evidence="16" key="1">
    <citation type="submission" date="2025-08" db="UniProtKB">
        <authorList>
            <consortium name="RefSeq"/>
        </authorList>
    </citation>
    <scope>IDENTIFICATION</scope>
    <source>
        <tissue evidence="16">Kidney</tissue>
    </source>
</reference>
<name>A0A1S3G431_DIPOR</name>
<dbReference type="PRINTS" id="PR00680">
    <property type="entry name" value="PTREFOIL"/>
</dbReference>
<dbReference type="STRING" id="10020.ENSDORP00000016442"/>
<evidence type="ECO:0000256" key="1">
    <source>
        <dbReference type="ARBA" id="ARBA00004496"/>
    </source>
</evidence>
<keyword evidence="7 12" id="KW-1015">Disulfide bond</keyword>
<dbReference type="GeneID" id="105993958"/>
<evidence type="ECO:0000256" key="12">
    <source>
        <dbReference type="PROSITE-ProRule" id="PRU00779"/>
    </source>
</evidence>
<evidence type="ECO:0000256" key="3">
    <source>
        <dbReference type="ARBA" id="ARBA00022490"/>
    </source>
</evidence>
<evidence type="ECO:0000256" key="6">
    <source>
        <dbReference type="ARBA" id="ARBA00022729"/>
    </source>
</evidence>
<feature type="chain" id="PRO_5010386900" description="Trefoil factor 3" evidence="13">
    <location>
        <begin position="22"/>
        <end position="268"/>
    </location>
</feature>
<evidence type="ECO:0000256" key="8">
    <source>
        <dbReference type="ARBA" id="ARBA00025943"/>
    </source>
</evidence>
<dbReference type="RefSeq" id="XP_012882802.1">
    <property type="nucleotide sequence ID" value="XM_013027348.1"/>
</dbReference>
<evidence type="ECO:0000256" key="9">
    <source>
        <dbReference type="ARBA" id="ARBA00037501"/>
    </source>
</evidence>
<dbReference type="InterPro" id="IPR000519">
    <property type="entry name" value="P_trefoil_dom"/>
</dbReference>
<keyword evidence="6 13" id="KW-0732">Signal</keyword>
<dbReference type="Proteomes" id="UP000081671">
    <property type="component" value="Unplaced"/>
</dbReference>
<evidence type="ECO:0000256" key="11">
    <source>
        <dbReference type="ARBA" id="ARBA00041357"/>
    </source>
</evidence>
<dbReference type="InterPro" id="IPR044913">
    <property type="entry name" value="P_trefoil_dom_sf"/>
</dbReference>
<dbReference type="InParanoid" id="A0A1S3G431"/>
<feature type="signal peptide" evidence="13">
    <location>
        <begin position="1"/>
        <end position="21"/>
    </location>
</feature>
<comment type="subcellular location">
    <subcellularLocation>
        <location evidence="1">Cytoplasm</location>
    </subcellularLocation>
    <subcellularLocation>
        <location evidence="2">Secreted</location>
        <location evidence="2">Extracellular space</location>
        <location evidence="2">Extracellular matrix</location>
    </subcellularLocation>
</comment>
<evidence type="ECO:0000256" key="7">
    <source>
        <dbReference type="ARBA" id="ARBA00023157"/>
    </source>
</evidence>
<dbReference type="OrthoDB" id="10051464at2759"/>
<dbReference type="KEGG" id="dord:105993958"/>
<accession>A0A1S3G431</accession>
<dbReference type="SUPFAM" id="SSF57492">
    <property type="entry name" value="Trefoil"/>
    <property type="match status" value="1"/>
</dbReference>
<evidence type="ECO:0000313" key="15">
    <source>
        <dbReference type="Proteomes" id="UP000081671"/>
    </source>
</evidence>
<gene>
    <name evidence="16" type="primary">Tff3</name>
</gene>
<feature type="domain" description="P-type" evidence="14">
    <location>
        <begin position="30"/>
        <end position="73"/>
    </location>
</feature>
<feature type="disulfide bond" evidence="12">
    <location>
        <begin position="42"/>
        <end position="57"/>
    </location>
</feature>
<evidence type="ECO:0000259" key="14">
    <source>
        <dbReference type="PROSITE" id="PS51448"/>
    </source>
</evidence>
<feature type="disulfide bond" evidence="12">
    <location>
        <begin position="32"/>
        <end position="58"/>
    </location>
</feature>
<dbReference type="GO" id="GO:0005737">
    <property type="term" value="C:cytoplasm"/>
    <property type="evidence" value="ECO:0007669"/>
    <property type="project" value="UniProtKB-SubCell"/>
</dbReference>
<comment type="subunit">
    <text evidence="8">Monomer. Homodimer; disulfide-linked.</text>
</comment>
<dbReference type="Gene3D" id="4.10.110.10">
    <property type="entry name" value="Spasmolytic Protein, domain 1"/>
    <property type="match status" value="1"/>
</dbReference>
<dbReference type="GO" id="GO:0030277">
    <property type="term" value="P:maintenance of gastrointestinal epithelium"/>
    <property type="evidence" value="ECO:0007669"/>
    <property type="project" value="TreeGrafter"/>
</dbReference>
<evidence type="ECO:0000256" key="2">
    <source>
        <dbReference type="ARBA" id="ARBA00004498"/>
    </source>
</evidence>
<dbReference type="CTD" id="7033"/>
<dbReference type="FunFam" id="4.10.110.10:FF:000001">
    <property type="entry name" value="Trefoil factor 3"/>
    <property type="match status" value="1"/>
</dbReference>
<dbReference type="AlphaFoldDB" id="A0A1S3G431"/>
<proteinExistence type="predicted"/>
<evidence type="ECO:0000313" key="16">
    <source>
        <dbReference type="RefSeq" id="XP_012882802.1"/>
    </source>
</evidence>
<evidence type="ECO:0000256" key="5">
    <source>
        <dbReference type="ARBA" id="ARBA00022530"/>
    </source>
</evidence>
<dbReference type="PROSITE" id="PS00025">
    <property type="entry name" value="P_TREFOIL_1"/>
    <property type="match status" value="1"/>
</dbReference>
<organism evidence="15 16">
    <name type="scientific">Dipodomys ordii</name>
    <name type="common">Ord's kangaroo rat</name>
    <dbReference type="NCBI Taxonomy" id="10020"/>
    <lineage>
        <taxon>Eukaryota</taxon>
        <taxon>Metazoa</taxon>
        <taxon>Chordata</taxon>
        <taxon>Craniata</taxon>
        <taxon>Vertebrata</taxon>
        <taxon>Euteleostomi</taxon>
        <taxon>Mammalia</taxon>
        <taxon>Eutheria</taxon>
        <taxon>Euarchontoglires</taxon>
        <taxon>Glires</taxon>
        <taxon>Rodentia</taxon>
        <taxon>Castorimorpha</taxon>
        <taxon>Heteromyidae</taxon>
        <taxon>Dipodomyinae</taxon>
        <taxon>Dipodomys</taxon>
    </lineage>
</organism>
<dbReference type="PROSITE" id="PS51448">
    <property type="entry name" value="P_TREFOIL_2"/>
    <property type="match status" value="1"/>
</dbReference>
<dbReference type="InterPro" id="IPR017994">
    <property type="entry name" value="P_trefoil_chordata"/>
</dbReference>
<evidence type="ECO:0000256" key="10">
    <source>
        <dbReference type="ARBA" id="ARBA00039614"/>
    </source>
</evidence>
<keyword evidence="4" id="KW-0964">Secreted</keyword>
<keyword evidence="15" id="KW-1185">Reference proteome</keyword>
<dbReference type="Pfam" id="PF00088">
    <property type="entry name" value="Trefoil"/>
    <property type="match status" value="1"/>
</dbReference>
<dbReference type="PANTHER" id="PTHR13826">
    <property type="entry name" value="INTESTINAL TREFOIL FACTOR-RELATED"/>
    <property type="match status" value="1"/>
</dbReference>
<comment type="function">
    <text evidence="9">Involved in the maintenance and repair of the intestinal mucosa. Promotes the mobility of epithelial cells in healing processes (motogen).</text>
</comment>
<protein>
    <recommendedName>
        <fullName evidence="10">Trefoil factor 3</fullName>
    </recommendedName>
    <alternativeName>
        <fullName evidence="11">Intestinal trefoil factor</fullName>
    </alternativeName>
</protein>
<keyword evidence="3" id="KW-0963">Cytoplasm</keyword>
<keyword evidence="5" id="KW-0272">Extracellular matrix</keyword>
<dbReference type="InterPro" id="IPR017957">
    <property type="entry name" value="P_trefoil_CS"/>
</dbReference>
<dbReference type="CDD" id="cd00111">
    <property type="entry name" value="Trefoil"/>
    <property type="match status" value="1"/>
</dbReference>
<dbReference type="GO" id="GO:0005615">
    <property type="term" value="C:extracellular space"/>
    <property type="evidence" value="ECO:0007669"/>
    <property type="project" value="TreeGrafter"/>
</dbReference>
<sequence length="268" mass="27552">MEPRALWWLLLGLVLVSTGSAGEYVGLSASQCQVPAKERVDCGYPQVTKEQCNNRGCCFDSSIRNVPWCFKPLQETGVSCRVALLALRCLGPALPEPPLGGAPGAPGLTSAGGIEGPGARGFSSPDVASVLLTFLASSLGSSAASLQQDPCMGPTLHRWPEKSTLLPTLDASFAPISPHVCPPLSPTGKMLTTSSKVAAHCSLLAAMGSCCSLPSAALVLTGFLPQNRITEPPRLLTASSGSGQVQTRVLQGSVHLSAGLLLPAGGHC</sequence>
<dbReference type="PANTHER" id="PTHR13826:SF16">
    <property type="entry name" value="TREFOIL FACTOR 3"/>
    <property type="match status" value="1"/>
</dbReference>
<evidence type="ECO:0000256" key="4">
    <source>
        <dbReference type="ARBA" id="ARBA00022525"/>
    </source>
</evidence>